<evidence type="ECO:0000313" key="8">
    <source>
        <dbReference type="EMBL" id="QBK06598.1"/>
    </source>
</evidence>
<dbReference type="NCBIfam" id="TIGR03837">
    <property type="entry name" value="efp_Arg_rhamno"/>
    <property type="match status" value="1"/>
</dbReference>
<keyword evidence="8" id="KW-0648">Protein biosynthesis</keyword>
<dbReference type="Proteomes" id="UP000292939">
    <property type="component" value="Chromosome"/>
</dbReference>
<evidence type="ECO:0000256" key="1">
    <source>
        <dbReference type="ARBA" id="ARBA00022676"/>
    </source>
</evidence>
<evidence type="ECO:0000256" key="5">
    <source>
        <dbReference type="ARBA" id="ARBA00024416"/>
    </source>
</evidence>
<evidence type="ECO:0000256" key="2">
    <source>
        <dbReference type="ARBA" id="ARBA00022679"/>
    </source>
</evidence>
<dbReference type="KEGG" id="hgr:DW355_13615"/>
<sequence length="371" mass="41473">MRWDIFCKVIDNYGDIGVCWRLARQIAAHGQEARLWVDDALALAWMAPDLAEGVDVRPWQGQAPNGLPRGDVLIEAFGCDITPDWVQAVATADTAWINLEYLSAEPYVERMHGLPSPVLSGPLAGWRKRFFYPGFTSATGGLLREPDLPRRQHRFDREAWLTAQGIQRKDGERLVSLFCYEPVALASLLDQLEQPQEDGEPDGPPRLTHLLVTAGRATAAVQALMRGRSTSPSSRLCVHYLPRLSQDDYDHLLWACDLNFVRGEDSLVRALWAARPSPAGDLQSIPFIWQIYPQHDDAHHDKLQAFLNWMRAPSSLRAFHDTWNGLDAAPLAGLDISAWGKVAQQARARALEPEDLFSQLRAMAATMAPRA</sequence>
<evidence type="ECO:0000256" key="6">
    <source>
        <dbReference type="ARBA" id="ARBA00030025"/>
    </source>
</evidence>
<evidence type="ECO:0000256" key="4">
    <source>
        <dbReference type="ARBA" id="ARBA00024346"/>
    </source>
</evidence>
<keyword evidence="1" id="KW-0328">Glycosyltransferase</keyword>
<protein>
    <recommendedName>
        <fullName evidence="5">Protein-arginine rhamnosyltransferase</fullName>
    </recommendedName>
    <alternativeName>
        <fullName evidence="6">EF-P arginine rhamnosyltransferase</fullName>
    </alternativeName>
</protein>
<proteinExistence type="inferred from homology"/>
<comment type="catalytic activity">
    <reaction evidence="7">
        <text>dTDP-beta-L-rhamnose + L-arginyl-[protein] = N(omega)-(alpha-L-rhamnosyl)-L-arginyl-[protein] + dTDP + H(+)</text>
        <dbReference type="Rhea" id="RHEA:66692"/>
        <dbReference type="Rhea" id="RHEA-COMP:10532"/>
        <dbReference type="Rhea" id="RHEA-COMP:17096"/>
        <dbReference type="ChEBI" id="CHEBI:15378"/>
        <dbReference type="ChEBI" id="CHEBI:29965"/>
        <dbReference type="ChEBI" id="CHEBI:57510"/>
        <dbReference type="ChEBI" id="CHEBI:58369"/>
        <dbReference type="ChEBI" id="CHEBI:167445"/>
    </reaction>
    <physiologicalReaction direction="left-to-right" evidence="7">
        <dbReference type="Rhea" id="RHEA:66693"/>
    </physiologicalReaction>
</comment>
<name>A0A4P6UMA3_9BURK</name>
<dbReference type="EMBL" id="CP031395">
    <property type="protein sequence ID" value="QBK06598.1"/>
    <property type="molecule type" value="Genomic_DNA"/>
</dbReference>
<gene>
    <name evidence="8" type="primary">earP</name>
    <name evidence="8" type="ORF">DW355_13615</name>
</gene>
<dbReference type="AlphaFoldDB" id="A0A4P6UMA3"/>
<dbReference type="GO" id="GO:0003746">
    <property type="term" value="F:translation elongation factor activity"/>
    <property type="evidence" value="ECO:0007669"/>
    <property type="project" value="UniProtKB-KW"/>
</dbReference>
<keyword evidence="8" id="KW-0251">Elongation factor</keyword>
<evidence type="ECO:0000256" key="3">
    <source>
        <dbReference type="ARBA" id="ARBA00024303"/>
    </source>
</evidence>
<evidence type="ECO:0000313" key="9">
    <source>
        <dbReference type="Proteomes" id="UP000292939"/>
    </source>
</evidence>
<dbReference type="Pfam" id="PF10093">
    <property type="entry name" value="EarP"/>
    <property type="match status" value="1"/>
</dbReference>
<dbReference type="InterPro" id="IPR016633">
    <property type="entry name" value="EarP"/>
</dbReference>
<comment type="similarity">
    <text evidence="4">Belongs to the glycosyltransferase 104 family.</text>
</comment>
<comment type="function">
    <text evidence="3">Protein-arginine rhamnosyltransferase that catalyzes the transfer of a single rhamnose to elongation factor P (EF-P) on 'Lys-32', a modification required for EF-P-dependent rescue of polyproline stalled ribosomes.</text>
</comment>
<keyword evidence="2 8" id="KW-0808">Transferase</keyword>
<evidence type="ECO:0000256" key="7">
    <source>
        <dbReference type="ARBA" id="ARBA00048472"/>
    </source>
</evidence>
<reference evidence="8 9" key="1">
    <citation type="submission" date="2018-07" db="EMBL/GenBank/DDBJ databases">
        <title>Exploring interactions and the metabolic potential of the ultra-small soil bacteria Hylemonella gracilis.</title>
        <authorList>
            <person name="Tyc O."/>
            <person name="Kulkarni P."/>
            <person name="Gawehns F."/>
            <person name="Hundscheid M."/>
            <person name="Zweers H."/>
            <person name="Garbeva P."/>
        </authorList>
    </citation>
    <scope>NUCLEOTIDE SEQUENCE [LARGE SCALE GENOMIC DNA]</scope>
    <source>
        <strain evidence="8 9">NS1</strain>
    </source>
</reference>
<organism evidence="8 9">
    <name type="scientific">Hylemonella gracilis</name>
    <dbReference type="NCBI Taxonomy" id="80880"/>
    <lineage>
        <taxon>Bacteria</taxon>
        <taxon>Pseudomonadati</taxon>
        <taxon>Pseudomonadota</taxon>
        <taxon>Betaproteobacteria</taxon>
        <taxon>Burkholderiales</taxon>
        <taxon>Comamonadaceae</taxon>
        <taxon>Hylemonella</taxon>
    </lineage>
</organism>
<dbReference type="OrthoDB" id="209085at2"/>
<accession>A0A4P6UMA3</accession>
<dbReference type="GO" id="GO:0106361">
    <property type="term" value="F:protein-arginine rhamnosyltransferase activity"/>
    <property type="evidence" value="ECO:0007669"/>
    <property type="project" value="InterPro"/>
</dbReference>
<dbReference type="RefSeq" id="WP_131282726.1">
    <property type="nucleotide sequence ID" value="NZ_CP031395.1"/>
</dbReference>